<reference evidence="2 3" key="1">
    <citation type="journal article" date="2019" name="BMC Evol. Biol.">
        <title>Comparative genomics of Mycobacterium mucogenicum and Mycobacterium neoaurum clade members emphasizing tRNA and non-coding RNA.</title>
        <authorList>
            <person name="Behra P.R.K."/>
            <person name="Pettersson B.M.F."/>
            <person name="Das S."/>
            <person name="Dasgupta S."/>
            <person name="Kirsebom L.A."/>
        </authorList>
    </citation>
    <scope>NUCLEOTIDE SEQUENCE [LARGE SCALE GENOMIC DNA]</scope>
    <source>
        <strain evidence="2 3">DSM 44124</strain>
    </source>
</reference>
<dbReference type="GeneID" id="76728492"/>
<dbReference type="AlphaFoldDB" id="A0A8E4R6R9"/>
<protein>
    <recommendedName>
        <fullName evidence="1">DUF7694 domain-containing protein</fullName>
    </recommendedName>
</protein>
<organism evidence="2 3">
    <name type="scientific">Mycolicibacterium mucogenicum DSM 44124</name>
    <dbReference type="NCBI Taxonomy" id="1226753"/>
    <lineage>
        <taxon>Bacteria</taxon>
        <taxon>Bacillati</taxon>
        <taxon>Actinomycetota</taxon>
        <taxon>Actinomycetes</taxon>
        <taxon>Mycobacteriales</taxon>
        <taxon>Mycobacteriaceae</taxon>
        <taxon>Mycolicibacterium</taxon>
    </lineage>
</organism>
<sequence length="116" mass="12912">MRLRRVLGRDNWGPPHPYGPDGWKLMHRNGTSSVIVSAAPFDDVWFIHASMSHIDRLPSYDELKALHQAAFGDGWAYQVFAPPADHVNIHAYALHLWGRADGASCLPDFTCGMGTI</sequence>
<proteinExistence type="predicted"/>
<dbReference type="RefSeq" id="WP_138158577.1">
    <property type="nucleotide sequence ID" value="NZ_ANBS01000038.1"/>
</dbReference>
<reference evidence="2 3" key="2">
    <citation type="journal article" date="2019" name="Sci. Rep.">
        <title>Insight into the biology of Mycobacterium mucogenicum and Mycobacterium neoaurum clade members.</title>
        <authorList>
            <person name="Behra P.R.K."/>
            <person name="Pettersson B.M.F."/>
            <person name="Ramesh M."/>
            <person name="Dasgupta S."/>
            <person name="Kirsebom L.A."/>
        </authorList>
    </citation>
    <scope>NUCLEOTIDE SEQUENCE [LARGE SCALE GENOMIC DNA]</scope>
    <source>
        <strain evidence="2 3">DSM 44124</strain>
    </source>
</reference>
<dbReference type="KEGG" id="mmuc:C1S78_026400"/>
<feature type="domain" description="DUF7694" evidence="1">
    <location>
        <begin position="44"/>
        <end position="100"/>
    </location>
</feature>
<evidence type="ECO:0000313" key="3">
    <source>
        <dbReference type="Proteomes" id="UP000309231"/>
    </source>
</evidence>
<accession>A0A8E4R6R9</accession>
<name>A0A8E4R6R9_MYCMU</name>
<gene>
    <name evidence="2" type="ORF">C1S78_026400</name>
</gene>
<keyword evidence="3" id="KW-1185">Reference proteome</keyword>
<dbReference type="InterPro" id="IPR056111">
    <property type="entry name" value="DUF7694"/>
</dbReference>
<evidence type="ECO:0000259" key="1">
    <source>
        <dbReference type="Pfam" id="PF24746"/>
    </source>
</evidence>
<dbReference type="EMBL" id="CP062008">
    <property type="protein sequence ID" value="QPG68907.1"/>
    <property type="molecule type" value="Genomic_DNA"/>
</dbReference>
<dbReference type="Pfam" id="PF24746">
    <property type="entry name" value="DUF7694"/>
    <property type="match status" value="1"/>
</dbReference>
<evidence type="ECO:0000313" key="2">
    <source>
        <dbReference type="EMBL" id="QPG68907.1"/>
    </source>
</evidence>
<dbReference type="Proteomes" id="UP000309231">
    <property type="component" value="Chromosome"/>
</dbReference>